<dbReference type="EMBL" id="JBHULV010000008">
    <property type="protein sequence ID" value="MFD2730352.1"/>
    <property type="molecule type" value="Genomic_DNA"/>
</dbReference>
<dbReference type="Pfam" id="PF13412">
    <property type="entry name" value="HTH_24"/>
    <property type="match status" value="1"/>
</dbReference>
<dbReference type="InterPro" id="IPR019888">
    <property type="entry name" value="Tscrpt_reg_AsnC-like"/>
</dbReference>
<dbReference type="PANTHER" id="PTHR30154:SF34">
    <property type="entry name" value="TRANSCRIPTIONAL REGULATOR AZLB"/>
    <property type="match status" value="1"/>
</dbReference>
<dbReference type="RefSeq" id="WP_379040924.1">
    <property type="nucleotide sequence ID" value="NZ_JBHSKW010000005.1"/>
</dbReference>
<dbReference type="InterPro" id="IPR036388">
    <property type="entry name" value="WH-like_DNA-bd_sf"/>
</dbReference>
<proteinExistence type="predicted"/>
<evidence type="ECO:0000259" key="4">
    <source>
        <dbReference type="PROSITE" id="PS50956"/>
    </source>
</evidence>
<dbReference type="PRINTS" id="PR00033">
    <property type="entry name" value="HTHASNC"/>
</dbReference>
<dbReference type="InterPro" id="IPR000485">
    <property type="entry name" value="AsnC-type_HTH_dom"/>
</dbReference>
<keyword evidence="2" id="KW-0238">DNA-binding</keyword>
<accession>A0ABW5TMZ6</accession>
<dbReference type="SUPFAM" id="SSF54909">
    <property type="entry name" value="Dimeric alpha+beta barrel"/>
    <property type="match status" value="1"/>
</dbReference>
<dbReference type="Gene3D" id="1.10.10.10">
    <property type="entry name" value="Winged helix-like DNA-binding domain superfamily/Winged helix DNA-binding domain"/>
    <property type="match status" value="1"/>
</dbReference>
<evidence type="ECO:0000313" key="5">
    <source>
        <dbReference type="EMBL" id="MFD2730352.1"/>
    </source>
</evidence>
<dbReference type="PANTHER" id="PTHR30154">
    <property type="entry name" value="LEUCINE-RESPONSIVE REGULATORY PROTEIN"/>
    <property type="match status" value="1"/>
</dbReference>
<dbReference type="InterPro" id="IPR019887">
    <property type="entry name" value="Tscrpt_reg_AsnC/Lrp_C"/>
</dbReference>
<dbReference type="Pfam" id="PF01037">
    <property type="entry name" value="AsnC_trans_reg"/>
    <property type="match status" value="1"/>
</dbReference>
<keyword evidence="3" id="KW-0804">Transcription</keyword>
<evidence type="ECO:0000256" key="3">
    <source>
        <dbReference type="ARBA" id="ARBA00023163"/>
    </source>
</evidence>
<keyword evidence="6" id="KW-1185">Reference proteome</keyword>
<sequence length="158" mass="17890">MIDKTRPNLEIDNLDIDILSILMNDATTAYTEIAKELIVSGGTIHVRMKKMQDMGIIKGSNLIVDAQKVGYDITAFLGIYLEKGSIYHEAVEKLKQVKEIVELHYTTGGWSMFAKIICRDTTHLRHVLNDEVQAVPGIQRTETFISLEESIKRQITLK</sequence>
<evidence type="ECO:0000256" key="1">
    <source>
        <dbReference type="ARBA" id="ARBA00023015"/>
    </source>
</evidence>
<reference evidence="6" key="1">
    <citation type="journal article" date="2019" name="Int. J. Syst. Evol. Microbiol.">
        <title>The Global Catalogue of Microorganisms (GCM) 10K type strain sequencing project: providing services to taxonomists for standard genome sequencing and annotation.</title>
        <authorList>
            <consortium name="The Broad Institute Genomics Platform"/>
            <consortium name="The Broad Institute Genome Sequencing Center for Infectious Disease"/>
            <person name="Wu L."/>
            <person name="Ma J."/>
        </authorList>
    </citation>
    <scope>NUCLEOTIDE SEQUENCE [LARGE SCALE GENOMIC DNA]</scope>
    <source>
        <strain evidence="6">KCTC 42456</strain>
    </source>
</reference>
<dbReference type="SUPFAM" id="SSF46785">
    <property type="entry name" value="Winged helix' DNA-binding domain"/>
    <property type="match status" value="1"/>
</dbReference>
<feature type="domain" description="HTH asnC-type" evidence="4">
    <location>
        <begin position="11"/>
        <end position="72"/>
    </location>
</feature>
<name>A0ABW5TMZ6_9SPHI</name>
<comment type="caution">
    <text evidence="5">The sequence shown here is derived from an EMBL/GenBank/DDBJ whole genome shotgun (WGS) entry which is preliminary data.</text>
</comment>
<organism evidence="5 6">
    <name type="scientific">Pedobacter alpinus</name>
    <dbReference type="NCBI Taxonomy" id="1590643"/>
    <lineage>
        <taxon>Bacteria</taxon>
        <taxon>Pseudomonadati</taxon>
        <taxon>Bacteroidota</taxon>
        <taxon>Sphingobacteriia</taxon>
        <taxon>Sphingobacteriales</taxon>
        <taxon>Sphingobacteriaceae</taxon>
        <taxon>Pedobacter</taxon>
    </lineage>
</organism>
<dbReference type="InterPro" id="IPR036390">
    <property type="entry name" value="WH_DNA-bd_sf"/>
</dbReference>
<keyword evidence="1" id="KW-0805">Transcription regulation</keyword>
<dbReference type="SMART" id="SM00344">
    <property type="entry name" value="HTH_ASNC"/>
    <property type="match status" value="1"/>
</dbReference>
<gene>
    <name evidence="5" type="ORF">ACFSSE_01415</name>
</gene>
<dbReference type="Proteomes" id="UP001597546">
    <property type="component" value="Unassembled WGS sequence"/>
</dbReference>
<dbReference type="Gene3D" id="3.30.70.920">
    <property type="match status" value="1"/>
</dbReference>
<protein>
    <submittedName>
        <fullName evidence="5">Lrp/AsnC ligand binding domain-containing protein</fullName>
    </submittedName>
</protein>
<dbReference type="PROSITE" id="PS50956">
    <property type="entry name" value="HTH_ASNC_2"/>
    <property type="match status" value="1"/>
</dbReference>
<evidence type="ECO:0000256" key="2">
    <source>
        <dbReference type="ARBA" id="ARBA00023125"/>
    </source>
</evidence>
<evidence type="ECO:0000313" key="6">
    <source>
        <dbReference type="Proteomes" id="UP001597546"/>
    </source>
</evidence>
<dbReference type="InterPro" id="IPR011008">
    <property type="entry name" value="Dimeric_a/b-barrel"/>
</dbReference>